<comment type="caution">
    <text evidence="2">The sequence shown here is derived from an EMBL/GenBank/DDBJ whole genome shotgun (WGS) entry which is preliminary data.</text>
</comment>
<dbReference type="PANTHER" id="PTHR33525">
    <property type="match status" value="1"/>
</dbReference>
<protein>
    <submittedName>
        <fullName evidence="2">HDOD domain-containing protein</fullName>
    </submittedName>
</protein>
<dbReference type="Gene3D" id="1.10.3210.10">
    <property type="entry name" value="Hypothetical protein af1432"/>
    <property type="match status" value="1"/>
</dbReference>
<dbReference type="InterPro" id="IPR052340">
    <property type="entry name" value="RNase_Y/CdgJ"/>
</dbReference>
<reference evidence="2" key="1">
    <citation type="submission" date="2020-08" db="EMBL/GenBank/DDBJ databases">
        <title>Novel species isolated from subtropical streams in China.</title>
        <authorList>
            <person name="Lu H."/>
        </authorList>
    </citation>
    <scope>NUCLEOTIDE SEQUENCE</scope>
    <source>
        <strain evidence="2">KACC 12607</strain>
    </source>
</reference>
<dbReference type="EMBL" id="JACOFV010000021">
    <property type="protein sequence ID" value="MBC3864065.1"/>
    <property type="molecule type" value="Genomic_DNA"/>
</dbReference>
<organism evidence="2 3">
    <name type="scientific">Undibacterium jejuense</name>
    <dbReference type="NCBI Taxonomy" id="1344949"/>
    <lineage>
        <taxon>Bacteria</taxon>
        <taxon>Pseudomonadati</taxon>
        <taxon>Pseudomonadota</taxon>
        <taxon>Betaproteobacteria</taxon>
        <taxon>Burkholderiales</taxon>
        <taxon>Oxalobacteraceae</taxon>
        <taxon>Undibacterium</taxon>
    </lineage>
</organism>
<dbReference type="SUPFAM" id="SSF109604">
    <property type="entry name" value="HD-domain/PDEase-like"/>
    <property type="match status" value="1"/>
</dbReference>
<dbReference type="InterPro" id="IPR013976">
    <property type="entry name" value="HDOD"/>
</dbReference>
<evidence type="ECO:0000313" key="2">
    <source>
        <dbReference type="EMBL" id="MBC3864065.1"/>
    </source>
</evidence>
<proteinExistence type="predicted"/>
<feature type="domain" description="HDOD" evidence="1">
    <location>
        <begin position="24"/>
        <end position="216"/>
    </location>
</feature>
<dbReference type="PANTHER" id="PTHR33525:SF6">
    <property type="entry name" value="HDOD DOMAIN-CONTAINING PROTEIN"/>
    <property type="match status" value="1"/>
</dbReference>
<name>A0A923HKQ4_9BURK</name>
<evidence type="ECO:0000259" key="1">
    <source>
        <dbReference type="PROSITE" id="PS51833"/>
    </source>
</evidence>
<dbReference type="PROSITE" id="PS51833">
    <property type="entry name" value="HDOD"/>
    <property type="match status" value="1"/>
</dbReference>
<dbReference type="Pfam" id="PF08668">
    <property type="entry name" value="HDOD"/>
    <property type="match status" value="1"/>
</dbReference>
<keyword evidence="3" id="KW-1185">Reference proteome</keyword>
<evidence type="ECO:0000313" key="3">
    <source>
        <dbReference type="Proteomes" id="UP000634011"/>
    </source>
</evidence>
<dbReference type="Proteomes" id="UP000634011">
    <property type="component" value="Unassembled WGS sequence"/>
</dbReference>
<accession>A0A923HKQ4</accession>
<sequence length="287" mass="31891">MTPSSISSAANDQSVDSLIKTIRIPPRPSMLIDVQTELACKEPDPRRLAATIANDVALAASLLKLTNSSFFGLRLKASSVEHAVNLLGMRQCGLLMTGIIARQSVQVEKVSLVKFWDFSSKRAQAMSHLAGQMRICSADMAHTFGLFCDIGIPLLMERFPDYQQTLDIASQQFEHKFTETEQQRHSTSHTSIGALMARTWGLPEEVSTAILLHHDYEVLNDGATSETVRSLIALALVAEYSIHKYHGEETLAEWEKGGQLATDFLGLSHDELEDCFEELHEIFNHVH</sequence>
<dbReference type="AlphaFoldDB" id="A0A923HKQ4"/>
<gene>
    <name evidence="2" type="ORF">H8K32_18305</name>
</gene>
<dbReference type="RefSeq" id="WP_186914009.1">
    <property type="nucleotide sequence ID" value="NZ_JACOFV010000021.1"/>
</dbReference>